<protein>
    <submittedName>
        <fullName evidence="1">Spore coat protein</fullName>
    </submittedName>
</protein>
<dbReference type="AlphaFoldDB" id="A0A0Q3TIC6"/>
<keyword evidence="1" id="KW-0167">Capsid protein</keyword>
<dbReference type="InterPro" id="IPR011009">
    <property type="entry name" value="Kinase-like_dom_sf"/>
</dbReference>
<comment type="caution">
    <text evidence="1">The sequence shown here is derived from an EMBL/GenBank/DDBJ whole genome shotgun (WGS) entry which is preliminary data.</text>
</comment>
<dbReference type="SUPFAM" id="SSF56112">
    <property type="entry name" value="Protein kinase-like (PK-like)"/>
    <property type="match status" value="1"/>
</dbReference>
<dbReference type="NCBIfam" id="TIGR02904">
    <property type="entry name" value="spore_ysxE"/>
    <property type="match status" value="1"/>
</dbReference>
<dbReference type="EMBL" id="LJJC01000004">
    <property type="protein sequence ID" value="KQL53385.1"/>
    <property type="molecule type" value="Genomic_DNA"/>
</dbReference>
<evidence type="ECO:0000313" key="2">
    <source>
        <dbReference type="Proteomes" id="UP000051888"/>
    </source>
</evidence>
<organism evidence="1 2">
    <name type="scientific">Heyndrickxia shackletonii</name>
    <dbReference type="NCBI Taxonomy" id="157838"/>
    <lineage>
        <taxon>Bacteria</taxon>
        <taxon>Bacillati</taxon>
        <taxon>Bacillota</taxon>
        <taxon>Bacilli</taxon>
        <taxon>Bacillales</taxon>
        <taxon>Bacillaceae</taxon>
        <taxon>Heyndrickxia</taxon>
    </lineage>
</organism>
<dbReference type="OrthoDB" id="2379727at2"/>
<keyword evidence="2" id="KW-1185">Reference proteome</keyword>
<dbReference type="GO" id="GO:0042601">
    <property type="term" value="C:endospore-forming forespore"/>
    <property type="evidence" value="ECO:0007669"/>
    <property type="project" value="TreeGrafter"/>
</dbReference>
<dbReference type="Gene3D" id="3.30.200.20">
    <property type="entry name" value="Phosphorylase Kinase, domain 1"/>
    <property type="match status" value="1"/>
</dbReference>
<dbReference type="RefSeq" id="WP_055739111.1">
    <property type="nucleotide sequence ID" value="NZ_JAAIWL010000014.1"/>
</dbReference>
<dbReference type="STRING" id="157838.AN964_07680"/>
<proteinExistence type="predicted"/>
<dbReference type="Gene3D" id="3.90.1200.10">
    <property type="match status" value="1"/>
</dbReference>
<dbReference type="InterPro" id="IPR014253">
    <property type="entry name" value="Spore_coat_YsxE"/>
</dbReference>
<evidence type="ECO:0000313" key="1">
    <source>
        <dbReference type="EMBL" id="KQL53385.1"/>
    </source>
</evidence>
<sequence>MKDSSFDEMTAIVNQYGIRVKYAEQYGKTWKVYSDNGIYALKKILPQSGIDFVRNVQALYQRGYNRIVPIYPTMDGRYAILEQNYLFYLMPWLSNEEKEDRNEKHQKMFRELARLHTLSMKNIPIEAEERKAHFENTLDGWEREEEFLTEFLESSEKKWYMSPFELLFCMFYNDIRRALDFSKKKLEEWYENSKEVKTGRTVITHGKISTEHFLYDDRGYGYFTNFENSKIASPIQDLLPFLSRTLQTYPKRFDECIDWIYTYFGHFPFKEDEKLLFLSYLAHPGPISRTVQEYRLQRSKKAEIKFVKELQSHYWLLKNTEYVVVRMNEMENRVQMAETEPKPKD</sequence>
<dbReference type="PANTHER" id="PTHR39179">
    <property type="entry name" value="SPORE COAT PROTEIN I"/>
    <property type="match status" value="1"/>
</dbReference>
<dbReference type="PATRIC" id="fig|157838.3.peg.1687"/>
<dbReference type="PANTHER" id="PTHR39179:SF3">
    <property type="entry name" value="COTS-RELATED PROTEIN"/>
    <property type="match status" value="1"/>
</dbReference>
<keyword evidence="1" id="KW-0946">Virion</keyword>
<reference evidence="1 2" key="1">
    <citation type="submission" date="2015-09" db="EMBL/GenBank/DDBJ databases">
        <title>Genome sequencing project for genomic taxonomy and phylogenomics of Bacillus-like bacteria.</title>
        <authorList>
            <person name="Liu B."/>
            <person name="Wang J."/>
            <person name="Zhu Y."/>
            <person name="Liu G."/>
            <person name="Chen Q."/>
            <person name="Chen Z."/>
            <person name="Lan J."/>
            <person name="Che J."/>
            <person name="Ge C."/>
            <person name="Shi H."/>
            <person name="Pan Z."/>
            <person name="Liu X."/>
        </authorList>
    </citation>
    <scope>NUCLEOTIDE SEQUENCE [LARGE SCALE GENOMIC DNA]</scope>
    <source>
        <strain evidence="1 2">LMG 18435</strain>
    </source>
</reference>
<accession>A0A0Q3TIC6</accession>
<name>A0A0Q3TIC6_9BACI</name>
<dbReference type="InterPro" id="IPR047175">
    <property type="entry name" value="CotS-like"/>
</dbReference>
<gene>
    <name evidence="1" type="ORF">AN964_07680</name>
</gene>
<dbReference type="Proteomes" id="UP000051888">
    <property type="component" value="Unassembled WGS sequence"/>
</dbReference>